<reference evidence="1 2" key="1">
    <citation type="submission" date="2020-08" db="EMBL/GenBank/DDBJ databases">
        <title>Genomic Encyclopedia of Type Strains, Phase IV (KMG-IV): sequencing the most valuable type-strain genomes for metagenomic binning, comparative biology and taxonomic classification.</title>
        <authorList>
            <person name="Goeker M."/>
        </authorList>
    </citation>
    <scope>NUCLEOTIDE SEQUENCE [LARGE SCALE GENOMIC DNA]</scope>
    <source>
        <strain evidence="1 2">DSM 102134</strain>
    </source>
</reference>
<name>A0A7W9YWW5_9HYPH</name>
<comment type="caution">
    <text evidence="1">The sequence shown here is derived from an EMBL/GenBank/DDBJ whole genome shotgun (WGS) entry which is preliminary data.</text>
</comment>
<protein>
    <submittedName>
        <fullName evidence="1">Uncharacterized protein</fullName>
    </submittedName>
</protein>
<dbReference type="RefSeq" id="WP_172977799.1">
    <property type="nucleotide sequence ID" value="NZ_MUXO01000034.1"/>
</dbReference>
<dbReference type="Proteomes" id="UP000535501">
    <property type="component" value="Unassembled WGS sequence"/>
</dbReference>
<evidence type="ECO:0000313" key="1">
    <source>
        <dbReference type="EMBL" id="MBB6179844.1"/>
    </source>
</evidence>
<accession>A0A7W9YWW5</accession>
<keyword evidence="2" id="KW-1185">Reference proteome</keyword>
<evidence type="ECO:0000313" key="2">
    <source>
        <dbReference type="Proteomes" id="UP000535501"/>
    </source>
</evidence>
<dbReference type="AlphaFoldDB" id="A0A7W9YWW5"/>
<gene>
    <name evidence="1" type="ORF">HNQ75_001812</name>
</gene>
<proteinExistence type="predicted"/>
<organism evidence="1 2">
    <name type="scientific">Pseudorhizobium flavum</name>
    <dbReference type="NCBI Taxonomy" id="1335061"/>
    <lineage>
        <taxon>Bacteria</taxon>
        <taxon>Pseudomonadati</taxon>
        <taxon>Pseudomonadota</taxon>
        <taxon>Alphaproteobacteria</taxon>
        <taxon>Hyphomicrobiales</taxon>
        <taxon>Rhizobiaceae</taxon>
        <taxon>Rhizobium/Agrobacterium group</taxon>
        <taxon>Pseudorhizobium</taxon>
    </lineage>
</organism>
<dbReference type="EMBL" id="JACHEJ010000003">
    <property type="protein sequence ID" value="MBB6179844.1"/>
    <property type="molecule type" value="Genomic_DNA"/>
</dbReference>
<sequence>MPYLGIRESRFGREYQQRLVQMVPDCRASTTHAAIGSEMPFRKKAFSFRPEAIEEGI</sequence>